<dbReference type="Proteomes" id="UP001597024">
    <property type="component" value="Unassembled WGS sequence"/>
</dbReference>
<evidence type="ECO:0000313" key="3">
    <source>
        <dbReference type="Proteomes" id="UP001597024"/>
    </source>
</evidence>
<proteinExistence type="predicted"/>
<feature type="chain" id="PRO_5046951197" description="Secreted protein" evidence="1">
    <location>
        <begin position="30"/>
        <end position="104"/>
    </location>
</feature>
<reference evidence="3" key="1">
    <citation type="journal article" date="2019" name="Int. J. Syst. Evol. Microbiol.">
        <title>The Global Catalogue of Microorganisms (GCM) 10K type strain sequencing project: providing services to taxonomists for standard genome sequencing and annotation.</title>
        <authorList>
            <consortium name="The Broad Institute Genomics Platform"/>
            <consortium name="The Broad Institute Genome Sequencing Center for Infectious Disease"/>
            <person name="Wu L."/>
            <person name="Ma J."/>
        </authorList>
    </citation>
    <scope>NUCLEOTIDE SEQUENCE [LARGE SCALE GENOMIC DNA]</scope>
    <source>
        <strain evidence="3">CCUG 62974</strain>
    </source>
</reference>
<accession>A0ABW3E722</accession>
<evidence type="ECO:0008006" key="4">
    <source>
        <dbReference type="Google" id="ProtNLM"/>
    </source>
</evidence>
<keyword evidence="3" id="KW-1185">Reference proteome</keyword>
<name>A0ABW3E722_9ACTN</name>
<comment type="caution">
    <text evidence="2">The sequence shown here is derived from an EMBL/GenBank/DDBJ whole genome shotgun (WGS) entry which is preliminary data.</text>
</comment>
<feature type="signal peptide" evidence="1">
    <location>
        <begin position="1"/>
        <end position="29"/>
    </location>
</feature>
<evidence type="ECO:0000256" key="1">
    <source>
        <dbReference type="SAM" id="SignalP"/>
    </source>
</evidence>
<organism evidence="2 3">
    <name type="scientific">Streptosporangium algeriense</name>
    <dbReference type="NCBI Taxonomy" id="1682748"/>
    <lineage>
        <taxon>Bacteria</taxon>
        <taxon>Bacillati</taxon>
        <taxon>Actinomycetota</taxon>
        <taxon>Actinomycetes</taxon>
        <taxon>Streptosporangiales</taxon>
        <taxon>Streptosporangiaceae</taxon>
        <taxon>Streptosporangium</taxon>
    </lineage>
</organism>
<evidence type="ECO:0000313" key="2">
    <source>
        <dbReference type="EMBL" id="MFD0891136.1"/>
    </source>
</evidence>
<protein>
    <recommendedName>
        <fullName evidence="4">Secreted protein</fullName>
    </recommendedName>
</protein>
<sequence length="104" mass="10605">MRFSSHLFTVTLAAVSAAGALAIAAPAQADDATPTYTCDQILPGRVVLGHGNCAASNGAVAQGEFQGESLVIARQAPQLKFLCRDGGRAQLPDGVVALGCQRVP</sequence>
<gene>
    <name evidence="2" type="ORF">ACFQ08_41860</name>
</gene>
<keyword evidence="1" id="KW-0732">Signal</keyword>
<dbReference type="EMBL" id="JBHTHX010002942">
    <property type="protein sequence ID" value="MFD0891136.1"/>
    <property type="molecule type" value="Genomic_DNA"/>
</dbReference>